<reference evidence="2 3" key="1">
    <citation type="submission" date="2020-03" db="EMBL/GenBank/DDBJ databases">
        <title>Draft Genome Sequence of Cudoniella acicularis.</title>
        <authorList>
            <person name="Buettner E."/>
            <person name="Kellner H."/>
        </authorList>
    </citation>
    <scope>NUCLEOTIDE SEQUENCE [LARGE SCALE GENOMIC DNA]</scope>
    <source>
        <strain evidence="2 3">DSM 108380</strain>
    </source>
</reference>
<organism evidence="2 3">
    <name type="scientific">Cudoniella acicularis</name>
    <dbReference type="NCBI Taxonomy" id="354080"/>
    <lineage>
        <taxon>Eukaryota</taxon>
        <taxon>Fungi</taxon>
        <taxon>Dikarya</taxon>
        <taxon>Ascomycota</taxon>
        <taxon>Pezizomycotina</taxon>
        <taxon>Leotiomycetes</taxon>
        <taxon>Helotiales</taxon>
        <taxon>Tricladiaceae</taxon>
        <taxon>Cudoniella</taxon>
    </lineage>
</organism>
<proteinExistence type="predicted"/>
<dbReference type="Proteomes" id="UP000566819">
    <property type="component" value="Unassembled WGS sequence"/>
</dbReference>
<dbReference type="InterPro" id="IPR036629">
    <property type="entry name" value="YjbJ_sf"/>
</dbReference>
<dbReference type="PANTHER" id="PTHR40460:SF1">
    <property type="entry name" value="CSBD-LIKE DOMAIN-CONTAINING PROTEIN"/>
    <property type="match status" value="1"/>
</dbReference>
<keyword evidence="3" id="KW-1185">Reference proteome</keyword>
<evidence type="ECO:0000313" key="3">
    <source>
        <dbReference type="Proteomes" id="UP000566819"/>
    </source>
</evidence>
<feature type="region of interest" description="Disordered" evidence="1">
    <location>
        <begin position="146"/>
        <end position="175"/>
    </location>
</feature>
<gene>
    <name evidence="2" type="ORF">G7Y89_g15253</name>
</gene>
<dbReference type="EMBL" id="JAAMPI010002288">
    <property type="protein sequence ID" value="KAF4615862.1"/>
    <property type="molecule type" value="Genomic_DNA"/>
</dbReference>
<feature type="region of interest" description="Disordered" evidence="1">
    <location>
        <begin position="27"/>
        <end position="85"/>
    </location>
</feature>
<evidence type="ECO:0000256" key="1">
    <source>
        <dbReference type="SAM" id="MobiDB-lite"/>
    </source>
</evidence>
<feature type="compositionally biased region" description="Basic and acidic residues" evidence="1">
    <location>
        <begin position="146"/>
        <end position="159"/>
    </location>
</feature>
<dbReference type="Gene3D" id="1.10.1470.10">
    <property type="entry name" value="YjbJ"/>
    <property type="match status" value="1"/>
</dbReference>
<dbReference type="PANTHER" id="PTHR40460">
    <property type="entry name" value="CHROMOSOME 1, WHOLE GENOME SHOTGUN SEQUENCE"/>
    <property type="match status" value="1"/>
</dbReference>
<comment type="caution">
    <text evidence="2">The sequence shown here is derived from an EMBL/GenBank/DDBJ whole genome shotgun (WGS) entry which is preliminary data.</text>
</comment>
<feature type="compositionally biased region" description="Basic and acidic residues" evidence="1">
    <location>
        <begin position="33"/>
        <end position="50"/>
    </location>
</feature>
<name>A0A8H4QT37_9HELO</name>
<dbReference type="SUPFAM" id="SSF69047">
    <property type="entry name" value="Hypothetical protein YjbJ"/>
    <property type="match status" value="1"/>
</dbReference>
<protein>
    <recommendedName>
        <fullName evidence="4">CsbD-like domain-containing protein</fullName>
    </recommendedName>
</protein>
<feature type="compositionally biased region" description="Basic and acidic residues" evidence="1">
    <location>
        <begin position="166"/>
        <end position="175"/>
    </location>
</feature>
<sequence>MSDKNISTLQSYIDSATGTVQSVVGSVMGSNADKNEGKAKKDKAQLENEASHATAKLGPYSASSSGAVTKDDPNRQEGAWNQTIGSAKEAVGGLIGSEDLKRAGAQQNAEGKGQEAQGQLNDFGSGIANRVSGAVGGAVAGITGDRDAQAAAQEKHDVGKTQQRGAEADIQKQNA</sequence>
<evidence type="ECO:0008006" key="4">
    <source>
        <dbReference type="Google" id="ProtNLM"/>
    </source>
</evidence>
<evidence type="ECO:0000313" key="2">
    <source>
        <dbReference type="EMBL" id="KAF4615862.1"/>
    </source>
</evidence>
<dbReference type="OrthoDB" id="5309565at2759"/>
<feature type="region of interest" description="Disordered" evidence="1">
    <location>
        <begin position="98"/>
        <end position="126"/>
    </location>
</feature>
<dbReference type="AlphaFoldDB" id="A0A8H4QT37"/>
<accession>A0A8H4QT37</accession>